<organism evidence="2 3">
    <name type="scientific">Pirellulimonas nuda</name>
    <dbReference type="NCBI Taxonomy" id="2528009"/>
    <lineage>
        <taxon>Bacteria</taxon>
        <taxon>Pseudomonadati</taxon>
        <taxon>Planctomycetota</taxon>
        <taxon>Planctomycetia</taxon>
        <taxon>Pirellulales</taxon>
        <taxon>Lacipirellulaceae</taxon>
        <taxon>Pirellulimonas</taxon>
    </lineage>
</organism>
<dbReference type="EMBL" id="CP036291">
    <property type="protein sequence ID" value="QDU91262.1"/>
    <property type="molecule type" value="Genomic_DNA"/>
</dbReference>
<proteinExistence type="predicted"/>
<protein>
    <recommendedName>
        <fullName evidence="4">Glycoside hydrolase family 5 domain-containing protein</fullName>
    </recommendedName>
</protein>
<dbReference type="KEGG" id="pnd:Pla175_46820"/>
<evidence type="ECO:0000313" key="3">
    <source>
        <dbReference type="Proteomes" id="UP000317429"/>
    </source>
</evidence>
<evidence type="ECO:0008006" key="4">
    <source>
        <dbReference type="Google" id="ProtNLM"/>
    </source>
</evidence>
<evidence type="ECO:0000256" key="1">
    <source>
        <dbReference type="SAM" id="SignalP"/>
    </source>
</evidence>
<feature type="chain" id="PRO_5021886699" description="Glycoside hydrolase family 5 domain-containing protein" evidence="1">
    <location>
        <begin position="26"/>
        <end position="370"/>
    </location>
</feature>
<sequence length="370" mass="41751" precursor="true">MTHRRSLTALASATFALLAIGDAHAQAVAARRTVVAIQGDKFFINDAPTYQGRQWNGFPVEGLLMNARLVQGVFDDLNPETADRWKYPDTQRWDADRNTNEFVDAMPSWYAHGLLAFTINLQGGSPLGYGNKGWINSAIDPQGGLRPDYMRRLERILDRADELGMVAILGLFYNDQEDLIEDEAAVLRAVDNTLDWLFAKGYQNVTIEVNNECNLKYSHAILGPGRVHEVIQRIQANEQHGRRYLVGTSYSGRRVPEPSVVRVADFLLLHGNGVKDPAMITQMVSRTRQVEGYRPVPILFNEDDHFDFDKPVNHLVLAVESYASWGYFDYRMRGEGHDHGFQSVPVNWRISSPRKQAFFSKLKEITGGAP</sequence>
<accession>A0A518DIK8</accession>
<dbReference type="RefSeq" id="WP_197527093.1">
    <property type="nucleotide sequence ID" value="NZ_CP036291.1"/>
</dbReference>
<feature type="signal peptide" evidence="1">
    <location>
        <begin position="1"/>
        <end position="25"/>
    </location>
</feature>
<name>A0A518DIK8_9BACT</name>
<gene>
    <name evidence="2" type="ORF">Pla175_46820</name>
</gene>
<dbReference type="Proteomes" id="UP000317429">
    <property type="component" value="Chromosome"/>
</dbReference>
<evidence type="ECO:0000313" key="2">
    <source>
        <dbReference type="EMBL" id="QDU91262.1"/>
    </source>
</evidence>
<keyword evidence="1" id="KW-0732">Signal</keyword>
<dbReference type="InterPro" id="IPR017853">
    <property type="entry name" value="GH"/>
</dbReference>
<keyword evidence="3" id="KW-1185">Reference proteome</keyword>
<reference evidence="2 3" key="1">
    <citation type="submission" date="2019-02" db="EMBL/GenBank/DDBJ databases">
        <title>Deep-cultivation of Planctomycetes and their phenomic and genomic characterization uncovers novel biology.</title>
        <authorList>
            <person name="Wiegand S."/>
            <person name="Jogler M."/>
            <person name="Boedeker C."/>
            <person name="Pinto D."/>
            <person name="Vollmers J."/>
            <person name="Rivas-Marin E."/>
            <person name="Kohn T."/>
            <person name="Peeters S.H."/>
            <person name="Heuer A."/>
            <person name="Rast P."/>
            <person name="Oberbeckmann S."/>
            <person name="Bunk B."/>
            <person name="Jeske O."/>
            <person name="Meyerdierks A."/>
            <person name="Storesund J.E."/>
            <person name="Kallscheuer N."/>
            <person name="Luecker S."/>
            <person name="Lage O.M."/>
            <person name="Pohl T."/>
            <person name="Merkel B.J."/>
            <person name="Hornburger P."/>
            <person name="Mueller R.-W."/>
            <person name="Bruemmer F."/>
            <person name="Labrenz M."/>
            <person name="Spormann A.M."/>
            <person name="Op den Camp H."/>
            <person name="Overmann J."/>
            <person name="Amann R."/>
            <person name="Jetten M.S.M."/>
            <person name="Mascher T."/>
            <person name="Medema M.H."/>
            <person name="Devos D.P."/>
            <person name="Kaster A.-K."/>
            <person name="Ovreas L."/>
            <person name="Rohde M."/>
            <person name="Galperin M.Y."/>
            <person name="Jogler C."/>
        </authorList>
    </citation>
    <scope>NUCLEOTIDE SEQUENCE [LARGE SCALE GENOMIC DNA]</scope>
    <source>
        <strain evidence="2 3">Pla175</strain>
    </source>
</reference>
<dbReference type="AlphaFoldDB" id="A0A518DIK8"/>
<dbReference type="Gene3D" id="3.20.20.80">
    <property type="entry name" value="Glycosidases"/>
    <property type="match status" value="1"/>
</dbReference>
<dbReference type="SUPFAM" id="SSF51445">
    <property type="entry name" value="(Trans)glycosidases"/>
    <property type="match status" value="1"/>
</dbReference>